<dbReference type="SMART" id="SM00014">
    <property type="entry name" value="acidPPc"/>
    <property type="match status" value="1"/>
</dbReference>
<dbReference type="PANTHER" id="PTHR14969:SF13">
    <property type="entry name" value="AT30094P"/>
    <property type="match status" value="1"/>
</dbReference>
<feature type="transmembrane region" description="Helical" evidence="1">
    <location>
        <begin position="160"/>
        <end position="180"/>
    </location>
</feature>
<name>A0ABV5KUY8_9BACL</name>
<feature type="domain" description="Phosphatidic acid phosphatase type 2/haloperoxidase" evidence="2">
    <location>
        <begin position="89"/>
        <end position="201"/>
    </location>
</feature>
<evidence type="ECO:0000259" key="2">
    <source>
        <dbReference type="SMART" id="SM00014"/>
    </source>
</evidence>
<dbReference type="EMBL" id="JBHMDO010000034">
    <property type="protein sequence ID" value="MFB9328710.1"/>
    <property type="molecule type" value="Genomic_DNA"/>
</dbReference>
<dbReference type="SUPFAM" id="SSF48317">
    <property type="entry name" value="Acid phosphatase/Vanadium-dependent haloperoxidase"/>
    <property type="match status" value="1"/>
</dbReference>
<keyword evidence="1" id="KW-0812">Transmembrane</keyword>
<feature type="transmembrane region" description="Helical" evidence="1">
    <location>
        <begin position="130"/>
        <end position="148"/>
    </location>
</feature>
<sequence length="224" mass="24717">MNFYKNVLLRSVIASGLCMCGFIVIAILIGEHRITSFDTQITKGMGSVESASLTKVMIFFTMIGSGWPVAIITLGIVALLTYLGHRKELIVFVSIIVGSALFNSVLKLLFHRARPIVHRLIEANGFSFPSGHSMSAFTLYGLTTFFLWKHVQGPVSRALMIITGTALVLLIGASRIYLGVHYPSDVIGGYLASGAWLLITIAVYQHFLEERWESEQRSKRLAHG</sequence>
<keyword evidence="4" id="KW-1185">Reference proteome</keyword>
<dbReference type="PANTHER" id="PTHR14969">
    <property type="entry name" value="SPHINGOSINE-1-PHOSPHATE PHOSPHOHYDROLASE"/>
    <property type="match status" value="1"/>
</dbReference>
<protein>
    <submittedName>
        <fullName evidence="3">Phosphatase PAP2 family protein</fullName>
    </submittedName>
</protein>
<dbReference type="InterPro" id="IPR000326">
    <property type="entry name" value="PAP2/HPO"/>
</dbReference>
<gene>
    <name evidence="3" type="ORF">ACFFSY_22475</name>
</gene>
<feature type="transmembrane region" description="Helical" evidence="1">
    <location>
        <begin position="186"/>
        <end position="207"/>
    </location>
</feature>
<evidence type="ECO:0000313" key="3">
    <source>
        <dbReference type="EMBL" id="MFB9328710.1"/>
    </source>
</evidence>
<comment type="caution">
    <text evidence="3">The sequence shown here is derived from an EMBL/GenBank/DDBJ whole genome shotgun (WGS) entry which is preliminary data.</text>
</comment>
<dbReference type="CDD" id="cd03392">
    <property type="entry name" value="PAP2_like_2"/>
    <property type="match status" value="1"/>
</dbReference>
<feature type="transmembrane region" description="Helical" evidence="1">
    <location>
        <begin position="56"/>
        <end position="82"/>
    </location>
</feature>
<keyword evidence="1" id="KW-0472">Membrane</keyword>
<evidence type="ECO:0000256" key="1">
    <source>
        <dbReference type="SAM" id="Phobius"/>
    </source>
</evidence>
<dbReference type="Proteomes" id="UP001589747">
    <property type="component" value="Unassembled WGS sequence"/>
</dbReference>
<dbReference type="Gene3D" id="1.20.144.10">
    <property type="entry name" value="Phosphatidic acid phosphatase type 2/haloperoxidase"/>
    <property type="match status" value="2"/>
</dbReference>
<dbReference type="Pfam" id="PF01569">
    <property type="entry name" value="PAP2"/>
    <property type="match status" value="1"/>
</dbReference>
<reference evidence="3 4" key="1">
    <citation type="submission" date="2024-09" db="EMBL/GenBank/DDBJ databases">
        <authorList>
            <person name="Sun Q."/>
            <person name="Mori K."/>
        </authorList>
    </citation>
    <scope>NUCLEOTIDE SEQUENCE [LARGE SCALE GENOMIC DNA]</scope>
    <source>
        <strain evidence="3 4">TISTR 2452</strain>
    </source>
</reference>
<keyword evidence="1" id="KW-1133">Transmembrane helix</keyword>
<accession>A0ABV5KUY8</accession>
<organism evidence="3 4">
    <name type="scientific">Paenibacillus aurantiacus</name>
    <dbReference type="NCBI Taxonomy" id="1936118"/>
    <lineage>
        <taxon>Bacteria</taxon>
        <taxon>Bacillati</taxon>
        <taxon>Bacillota</taxon>
        <taxon>Bacilli</taxon>
        <taxon>Bacillales</taxon>
        <taxon>Paenibacillaceae</taxon>
        <taxon>Paenibacillus</taxon>
    </lineage>
</organism>
<proteinExistence type="predicted"/>
<feature type="transmembrane region" description="Helical" evidence="1">
    <location>
        <begin position="7"/>
        <end position="29"/>
    </location>
</feature>
<evidence type="ECO:0000313" key="4">
    <source>
        <dbReference type="Proteomes" id="UP001589747"/>
    </source>
</evidence>
<dbReference type="InterPro" id="IPR036938">
    <property type="entry name" value="PAP2/HPO_sf"/>
</dbReference>
<feature type="transmembrane region" description="Helical" evidence="1">
    <location>
        <begin position="89"/>
        <end position="110"/>
    </location>
</feature>
<dbReference type="RefSeq" id="WP_377498273.1">
    <property type="nucleotide sequence ID" value="NZ_JBHMDO010000034.1"/>
</dbReference>